<dbReference type="PANTHER" id="PTHR33334:SF10">
    <property type="entry name" value="PROTEIN LNK4"/>
    <property type="match status" value="1"/>
</dbReference>
<keyword evidence="1" id="KW-0472">Membrane</keyword>
<evidence type="ECO:0008006" key="4">
    <source>
        <dbReference type="Google" id="ProtNLM"/>
    </source>
</evidence>
<accession>A0A445B1E0</accession>
<comment type="caution">
    <text evidence="2">The sequence shown here is derived from an EMBL/GenBank/DDBJ whole genome shotgun (WGS) entry which is preliminary data.</text>
</comment>
<dbReference type="InterPro" id="IPR039928">
    <property type="entry name" value="LNK"/>
</dbReference>
<protein>
    <recommendedName>
        <fullName evidence="4">Protein LNK3</fullName>
    </recommendedName>
</protein>
<dbReference type="EMBL" id="SDMP01000010">
    <property type="protein sequence ID" value="RYR32466.1"/>
    <property type="molecule type" value="Genomic_DNA"/>
</dbReference>
<name>A0A445B1E0_ARAHY</name>
<dbReference type="PANTHER" id="PTHR33334">
    <property type="entry name" value="PROTEIN LNK1"/>
    <property type="match status" value="1"/>
</dbReference>
<gene>
    <name evidence="2" type="ORF">Ahy_A10g047028</name>
</gene>
<feature type="transmembrane region" description="Helical" evidence="1">
    <location>
        <begin position="37"/>
        <end position="62"/>
    </location>
</feature>
<evidence type="ECO:0000256" key="1">
    <source>
        <dbReference type="SAM" id="Phobius"/>
    </source>
</evidence>
<dbReference type="Proteomes" id="UP000289738">
    <property type="component" value="Chromosome A10"/>
</dbReference>
<dbReference type="GO" id="GO:0006355">
    <property type="term" value="P:regulation of DNA-templated transcription"/>
    <property type="evidence" value="ECO:0007669"/>
    <property type="project" value="InterPro"/>
</dbReference>
<organism evidence="2 3">
    <name type="scientific">Arachis hypogaea</name>
    <name type="common">Peanut</name>
    <dbReference type="NCBI Taxonomy" id="3818"/>
    <lineage>
        <taxon>Eukaryota</taxon>
        <taxon>Viridiplantae</taxon>
        <taxon>Streptophyta</taxon>
        <taxon>Embryophyta</taxon>
        <taxon>Tracheophyta</taxon>
        <taxon>Spermatophyta</taxon>
        <taxon>Magnoliopsida</taxon>
        <taxon>eudicotyledons</taxon>
        <taxon>Gunneridae</taxon>
        <taxon>Pentapetalae</taxon>
        <taxon>rosids</taxon>
        <taxon>fabids</taxon>
        <taxon>Fabales</taxon>
        <taxon>Fabaceae</taxon>
        <taxon>Papilionoideae</taxon>
        <taxon>50 kb inversion clade</taxon>
        <taxon>dalbergioids sensu lato</taxon>
        <taxon>Dalbergieae</taxon>
        <taxon>Pterocarpus clade</taxon>
        <taxon>Arachis</taxon>
    </lineage>
</organism>
<keyword evidence="1" id="KW-1133">Transmembrane helix</keyword>
<proteinExistence type="predicted"/>
<keyword evidence="1" id="KW-0812">Transmembrane</keyword>
<dbReference type="GO" id="GO:0007623">
    <property type="term" value="P:circadian rhythm"/>
    <property type="evidence" value="ECO:0007669"/>
    <property type="project" value="InterPro"/>
</dbReference>
<evidence type="ECO:0000313" key="3">
    <source>
        <dbReference type="Proteomes" id="UP000289738"/>
    </source>
</evidence>
<keyword evidence="3" id="KW-1185">Reference proteome</keyword>
<dbReference type="AlphaFoldDB" id="A0A445B1E0"/>
<sequence length="447" mass="51672">MRVPILMEHFEPHIFLLGTKNGSQPQASQSYHPLYHVFPFLFFTTVFLLLRSVFILVMDWYYGSDVNDFLVPKDQDLLDRHPSPGCWSNWGVNANEGFNLPKKFVVMDFMDESFDNQFRLESSIHNRFNESLNNQIELESSLQDKDGSSSSSVCGGLPEKSFQQTALSCDQPNHQLQDLPRFKQTDDIFLYKLNFHSFDTWDYVPEDLPYVDNLEKSFNFSPENQCITPGQLQKHTAASNSDDLLDIKALPANVLDSYEQSSRDEVLNEQSSLEESILHDLEMVIGQFTEKTRICFRDALYRLARNNEHQHSVQDQEKDVDMKNVMLHMDQNQTVRSQEKIPMESETNCVDRVIANLMFNKMEYNMHGLPMMTSTVSSEQEVTDSNAIYTKNSKASNPAQKFHYPNQQKLPGDSEVPWFEISNQQKDMSSHIEFGNPVKKSFMLEFG</sequence>
<evidence type="ECO:0000313" key="2">
    <source>
        <dbReference type="EMBL" id="RYR32466.1"/>
    </source>
</evidence>
<reference evidence="2 3" key="1">
    <citation type="submission" date="2019-01" db="EMBL/GenBank/DDBJ databases">
        <title>Sequencing of cultivated peanut Arachis hypogaea provides insights into genome evolution and oil improvement.</title>
        <authorList>
            <person name="Chen X."/>
        </authorList>
    </citation>
    <scope>NUCLEOTIDE SEQUENCE [LARGE SCALE GENOMIC DNA]</scope>
    <source>
        <strain evidence="3">cv. Fuhuasheng</strain>
        <tissue evidence="2">Leaves</tissue>
    </source>
</reference>